<accession>A0A9X3SBX6</accession>
<dbReference type="SUPFAM" id="SSF46785">
    <property type="entry name" value="Winged helix' DNA-binding domain"/>
    <property type="match status" value="1"/>
</dbReference>
<dbReference type="InterPro" id="IPR005119">
    <property type="entry name" value="LysR_subst-bd"/>
</dbReference>
<dbReference type="PROSITE" id="PS50931">
    <property type="entry name" value="HTH_LYSR"/>
    <property type="match status" value="1"/>
</dbReference>
<name>A0A9X3SBX6_9ACTN</name>
<sequence length="294" mass="31715">MRTSELPSLNAIRAFEAASRHLNFRLAAEELGVSQGAVAQHVRGLEDRLGVKLFDRLPRTLALTDPGRRYASTIRRAFELIVEGTANVRPAPLRLQISVTPTFAAKWLLPRLPDFTAAHPDLDLGIIASERRTTFHSDDVDLAVRFGSAPSGPNMTVDLLFKEELIAVCSPGLVADAQLPLAAEALSGYTLLQDSHGQWPQFIETVLEHSAAGASTGVRFNQTSLAIDAALGGQGIALASRHFVERDLAAGRLVNPFGAALDRDAGFYVVTPRRPRHPGPTAAVKAWLLSHARA</sequence>
<proteinExistence type="inferred from homology"/>
<dbReference type="CDD" id="cd08432">
    <property type="entry name" value="PBP2_GcdR_TrpI_HvrB_AmpR_like"/>
    <property type="match status" value="1"/>
</dbReference>
<comment type="similarity">
    <text evidence="1">Belongs to the LysR transcriptional regulatory family.</text>
</comment>
<protein>
    <submittedName>
        <fullName evidence="6">LysR substrate-binding domain-containing protein</fullName>
    </submittedName>
</protein>
<keyword evidence="4" id="KW-0804">Transcription</keyword>
<keyword evidence="2" id="KW-0805">Transcription regulation</keyword>
<dbReference type="Pfam" id="PF03466">
    <property type="entry name" value="LysR_substrate"/>
    <property type="match status" value="1"/>
</dbReference>
<dbReference type="GO" id="GO:0003700">
    <property type="term" value="F:DNA-binding transcription factor activity"/>
    <property type="evidence" value="ECO:0007669"/>
    <property type="project" value="InterPro"/>
</dbReference>
<keyword evidence="7" id="KW-1185">Reference proteome</keyword>
<evidence type="ECO:0000256" key="3">
    <source>
        <dbReference type="ARBA" id="ARBA00023125"/>
    </source>
</evidence>
<evidence type="ECO:0000313" key="7">
    <source>
        <dbReference type="Proteomes" id="UP001147653"/>
    </source>
</evidence>
<dbReference type="InterPro" id="IPR058163">
    <property type="entry name" value="LysR-type_TF_proteobact-type"/>
</dbReference>
<dbReference type="Proteomes" id="UP001147653">
    <property type="component" value="Unassembled WGS sequence"/>
</dbReference>
<keyword evidence="3" id="KW-0238">DNA-binding</keyword>
<evidence type="ECO:0000259" key="5">
    <source>
        <dbReference type="PROSITE" id="PS50931"/>
    </source>
</evidence>
<dbReference type="EMBL" id="JAPDDP010000066">
    <property type="protein sequence ID" value="MDA0184026.1"/>
    <property type="molecule type" value="Genomic_DNA"/>
</dbReference>
<dbReference type="PRINTS" id="PR00039">
    <property type="entry name" value="HTHLYSR"/>
</dbReference>
<evidence type="ECO:0000256" key="1">
    <source>
        <dbReference type="ARBA" id="ARBA00009437"/>
    </source>
</evidence>
<dbReference type="Gene3D" id="1.10.10.10">
    <property type="entry name" value="Winged helix-like DNA-binding domain superfamily/Winged helix DNA-binding domain"/>
    <property type="match status" value="1"/>
</dbReference>
<dbReference type="GO" id="GO:0006351">
    <property type="term" value="P:DNA-templated transcription"/>
    <property type="evidence" value="ECO:0007669"/>
    <property type="project" value="TreeGrafter"/>
</dbReference>
<dbReference type="SUPFAM" id="SSF53850">
    <property type="entry name" value="Periplasmic binding protein-like II"/>
    <property type="match status" value="1"/>
</dbReference>
<dbReference type="PANTHER" id="PTHR30537">
    <property type="entry name" value="HTH-TYPE TRANSCRIPTIONAL REGULATOR"/>
    <property type="match status" value="1"/>
</dbReference>
<reference evidence="6" key="1">
    <citation type="submission" date="2022-10" db="EMBL/GenBank/DDBJ databases">
        <title>The WGS of Solirubrobacter phytolaccae KCTC 29190.</title>
        <authorList>
            <person name="Jiang Z."/>
        </authorList>
    </citation>
    <scope>NUCLEOTIDE SEQUENCE</scope>
    <source>
        <strain evidence="6">KCTC 29190</strain>
    </source>
</reference>
<evidence type="ECO:0000256" key="2">
    <source>
        <dbReference type="ARBA" id="ARBA00023015"/>
    </source>
</evidence>
<evidence type="ECO:0000256" key="4">
    <source>
        <dbReference type="ARBA" id="ARBA00023163"/>
    </source>
</evidence>
<dbReference type="InterPro" id="IPR036388">
    <property type="entry name" value="WH-like_DNA-bd_sf"/>
</dbReference>
<dbReference type="InterPro" id="IPR036390">
    <property type="entry name" value="WH_DNA-bd_sf"/>
</dbReference>
<feature type="domain" description="HTH lysR-type" evidence="5">
    <location>
        <begin position="7"/>
        <end position="64"/>
    </location>
</feature>
<evidence type="ECO:0000313" key="6">
    <source>
        <dbReference type="EMBL" id="MDA0184026.1"/>
    </source>
</evidence>
<dbReference type="AlphaFoldDB" id="A0A9X3SBX6"/>
<dbReference type="PANTHER" id="PTHR30537:SF26">
    <property type="entry name" value="GLYCINE CLEAVAGE SYSTEM TRANSCRIPTIONAL ACTIVATOR"/>
    <property type="match status" value="1"/>
</dbReference>
<dbReference type="GO" id="GO:0043565">
    <property type="term" value="F:sequence-specific DNA binding"/>
    <property type="evidence" value="ECO:0007669"/>
    <property type="project" value="TreeGrafter"/>
</dbReference>
<dbReference type="Gene3D" id="3.40.190.10">
    <property type="entry name" value="Periplasmic binding protein-like II"/>
    <property type="match status" value="2"/>
</dbReference>
<dbReference type="Pfam" id="PF00126">
    <property type="entry name" value="HTH_1"/>
    <property type="match status" value="1"/>
</dbReference>
<comment type="caution">
    <text evidence="6">The sequence shown here is derived from an EMBL/GenBank/DDBJ whole genome shotgun (WGS) entry which is preliminary data.</text>
</comment>
<gene>
    <name evidence="6" type="ORF">OJ997_27205</name>
</gene>
<dbReference type="InterPro" id="IPR000847">
    <property type="entry name" value="LysR_HTH_N"/>
</dbReference>
<organism evidence="6 7">
    <name type="scientific">Solirubrobacter phytolaccae</name>
    <dbReference type="NCBI Taxonomy" id="1404360"/>
    <lineage>
        <taxon>Bacteria</taxon>
        <taxon>Bacillati</taxon>
        <taxon>Actinomycetota</taxon>
        <taxon>Thermoleophilia</taxon>
        <taxon>Solirubrobacterales</taxon>
        <taxon>Solirubrobacteraceae</taxon>
        <taxon>Solirubrobacter</taxon>
    </lineage>
</organism>
<dbReference type="RefSeq" id="WP_270028443.1">
    <property type="nucleotide sequence ID" value="NZ_JAPDDP010000066.1"/>
</dbReference>